<dbReference type="AlphaFoldDB" id="A0A913XDJ9"/>
<reference evidence="4" key="1">
    <citation type="submission" date="2022-11" db="UniProtKB">
        <authorList>
            <consortium name="EnsemblMetazoa"/>
        </authorList>
    </citation>
    <scope>IDENTIFICATION</scope>
</reference>
<feature type="transmembrane region" description="Helical" evidence="2">
    <location>
        <begin position="408"/>
        <end position="427"/>
    </location>
</feature>
<evidence type="ECO:0000313" key="4">
    <source>
        <dbReference type="EnsemblMetazoa" id="XP_020902440.1"/>
    </source>
</evidence>
<feature type="compositionally biased region" description="Basic and acidic residues" evidence="1">
    <location>
        <begin position="441"/>
        <end position="456"/>
    </location>
</feature>
<dbReference type="Proteomes" id="UP000887567">
    <property type="component" value="Unplaced"/>
</dbReference>
<protein>
    <recommendedName>
        <fullName evidence="6">G-protein coupled receptors family 2 profile 2 domain-containing protein</fullName>
    </recommendedName>
</protein>
<accession>A0A913XDJ9</accession>
<dbReference type="GeneID" id="110240962"/>
<keyword evidence="2" id="KW-0472">Membrane</keyword>
<keyword evidence="5" id="KW-1185">Reference proteome</keyword>
<evidence type="ECO:0000256" key="3">
    <source>
        <dbReference type="SAM" id="SignalP"/>
    </source>
</evidence>
<feature type="transmembrane region" description="Helical" evidence="2">
    <location>
        <begin position="325"/>
        <end position="347"/>
    </location>
</feature>
<feature type="transmembrane region" description="Helical" evidence="2">
    <location>
        <begin position="385"/>
        <end position="402"/>
    </location>
</feature>
<keyword evidence="2" id="KW-1133">Transmembrane helix</keyword>
<organism evidence="4 5">
    <name type="scientific">Exaiptasia diaphana</name>
    <name type="common">Tropical sea anemone</name>
    <name type="synonym">Aiptasia pulchella</name>
    <dbReference type="NCBI Taxonomy" id="2652724"/>
    <lineage>
        <taxon>Eukaryota</taxon>
        <taxon>Metazoa</taxon>
        <taxon>Cnidaria</taxon>
        <taxon>Anthozoa</taxon>
        <taxon>Hexacorallia</taxon>
        <taxon>Actiniaria</taxon>
        <taxon>Aiptasiidae</taxon>
        <taxon>Exaiptasia</taxon>
    </lineage>
</organism>
<dbReference type="OrthoDB" id="5977824at2759"/>
<feature type="transmembrane region" description="Helical" evidence="2">
    <location>
        <begin position="263"/>
        <end position="284"/>
    </location>
</feature>
<feature type="region of interest" description="Disordered" evidence="1">
    <location>
        <begin position="30"/>
        <end position="52"/>
    </location>
</feature>
<sequence>MANLLTILLVLLLISAVVYIDAGNSTAANFTTSTPGRATEKNPTTERTTSKNSTKCLSSLNEIEAELSSKVPPLQGLKLDNWRNISRALFPLFQLPSLYVKVTLRLISDELNQNVDKVKKFTWAESCAFVTDVSLEAVTAFSLGTVLPQRRQTELVLTVHDLCNETVFEENGFKDENDMWRYALFTLQDIAIMPNLSDPRVNTAQCVVAGHEGDVDQPIVCPDWYNWRGIWIVVASIPFTIAICWYAYNWLDNNTNTKLSKTFLGSAHIIVIILPIFEVVYIVFGGCICDQPWNKWLGIILHFGFLVLFLIISIFVKCKKWKRVVVLPCTYQLVHHLLWVLCGGIPADPAWAIPLFLCECFVVLTLLCAIYLSLKHKKARRHLEIFAFSILLGIFIVVISFYGCNVAVSLTDNLLVIIMAGALVWLFKNSDFGKIIGTDEEKGTGTDKGEGKRTDPNAHGSSEGESTGLMHTSTL</sequence>
<feature type="transmembrane region" description="Helical" evidence="2">
    <location>
        <begin position="229"/>
        <end position="251"/>
    </location>
</feature>
<feature type="signal peptide" evidence="3">
    <location>
        <begin position="1"/>
        <end position="22"/>
    </location>
</feature>
<name>A0A913XDJ9_EXADI</name>
<dbReference type="KEGG" id="epa:110240962"/>
<evidence type="ECO:0000313" key="5">
    <source>
        <dbReference type="Proteomes" id="UP000887567"/>
    </source>
</evidence>
<proteinExistence type="predicted"/>
<evidence type="ECO:0000256" key="1">
    <source>
        <dbReference type="SAM" id="MobiDB-lite"/>
    </source>
</evidence>
<feature type="region of interest" description="Disordered" evidence="1">
    <location>
        <begin position="441"/>
        <end position="475"/>
    </location>
</feature>
<dbReference type="EnsemblMetazoa" id="XM_021046781.2">
    <property type="protein sequence ID" value="XP_020902440.1"/>
    <property type="gene ID" value="LOC110240962"/>
</dbReference>
<keyword evidence="2" id="KW-0812">Transmembrane</keyword>
<feature type="compositionally biased region" description="Polar residues" evidence="1">
    <location>
        <begin position="459"/>
        <end position="475"/>
    </location>
</feature>
<evidence type="ECO:0008006" key="6">
    <source>
        <dbReference type="Google" id="ProtNLM"/>
    </source>
</evidence>
<feature type="chain" id="PRO_5037364620" description="G-protein coupled receptors family 2 profile 2 domain-containing protein" evidence="3">
    <location>
        <begin position="23"/>
        <end position="475"/>
    </location>
</feature>
<evidence type="ECO:0000256" key="2">
    <source>
        <dbReference type="SAM" id="Phobius"/>
    </source>
</evidence>
<feature type="transmembrane region" description="Helical" evidence="2">
    <location>
        <begin position="353"/>
        <end position="373"/>
    </location>
</feature>
<feature type="transmembrane region" description="Helical" evidence="2">
    <location>
        <begin position="296"/>
        <end position="316"/>
    </location>
</feature>
<keyword evidence="3" id="KW-0732">Signal</keyword>
<dbReference type="RefSeq" id="XP_020902440.1">
    <property type="nucleotide sequence ID" value="XM_021046781.2"/>
</dbReference>